<organism evidence="3 4">
    <name type="scientific">Candidatus Woesebacteria bacterium CG22_combo_CG10-13_8_21_14_all_39_10</name>
    <dbReference type="NCBI Taxonomy" id="1975059"/>
    <lineage>
        <taxon>Bacteria</taxon>
        <taxon>Candidatus Woeseibacteriota</taxon>
    </lineage>
</organism>
<accession>A0A2H0BID0</accession>
<feature type="active site" description="Proton donor" evidence="2">
    <location>
        <position position="35"/>
    </location>
</feature>
<comment type="caution">
    <text evidence="3">The sequence shown here is derived from an EMBL/GenBank/DDBJ whole genome shotgun (WGS) entry which is preliminary data.</text>
</comment>
<dbReference type="EMBL" id="PCSW01000098">
    <property type="protein sequence ID" value="PIP57417.1"/>
    <property type="molecule type" value="Genomic_DNA"/>
</dbReference>
<evidence type="ECO:0000313" key="4">
    <source>
        <dbReference type="Proteomes" id="UP000229847"/>
    </source>
</evidence>
<dbReference type="Pfam" id="PF06941">
    <property type="entry name" value="NT5C"/>
    <property type="match status" value="1"/>
</dbReference>
<feature type="active site" description="Nucleophile" evidence="2">
    <location>
        <position position="33"/>
    </location>
</feature>
<evidence type="ECO:0000313" key="3">
    <source>
        <dbReference type="EMBL" id="PIP57417.1"/>
    </source>
</evidence>
<dbReference type="GO" id="GO:0009264">
    <property type="term" value="P:deoxyribonucleotide catabolic process"/>
    <property type="evidence" value="ECO:0007669"/>
    <property type="project" value="InterPro"/>
</dbReference>
<protein>
    <recommendedName>
        <fullName evidence="5">HAD family hydrolase</fullName>
    </recommendedName>
</protein>
<evidence type="ECO:0000256" key="1">
    <source>
        <dbReference type="ARBA" id="ARBA00009589"/>
    </source>
</evidence>
<dbReference type="InterPro" id="IPR010708">
    <property type="entry name" value="5'(3')-deoxyribonucleotidase"/>
</dbReference>
<dbReference type="GO" id="GO:0008253">
    <property type="term" value="F:5'-nucleotidase activity"/>
    <property type="evidence" value="ECO:0007669"/>
    <property type="project" value="InterPro"/>
</dbReference>
<dbReference type="InterPro" id="IPR036412">
    <property type="entry name" value="HAD-like_sf"/>
</dbReference>
<proteinExistence type="inferred from homology"/>
<name>A0A2H0BID0_9BACT</name>
<gene>
    <name evidence="3" type="ORF">COX03_03260</name>
</gene>
<dbReference type="Gene3D" id="3.40.50.1000">
    <property type="entry name" value="HAD superfamily/HAD-like"/>
    <property type="match status" value="1"/>
</dbReference>
<dbReference type="Proteomes" id="UP000229847">
    <property type="component" value="Unassembled WGS sequence"/>
</dbReference>
<dbReference type="AlphaFoldDB" id="A0A2H0BID0"/>
<sequence length="249" mass="29062">MLKSPFLMENEHLLPRKTFKEVLKDQKCVLGFDIDGVLINTPKLVAEKLNKEFDLKRKILPVEINEWYAVQDFLVRKFGWEKQKAYDYELYIWTEPEMVKDARPMPGARTFTKELTEIDVPFFVYSSRKPALQEVTYATFAKWFPWIDPEQIVLRSKDNSHVPGPVFKAYTVTTKGITHHIDDDYLHILDVLSLTRASAFLLSNKLYPDYYISPRLRRVSNPNLSKMPDLKDVQASLVQDPTILYVAQS</sequence>
<dbReference type="InterPro" id="IPR023214">
    <property type="entry name" value="HAD_sf"/>
</dbReference>
<evidence type="ECO:0000256" key="2">
    <source>
        <dbReference type="PIRSR" id="PIRSR610708-1"/>
    </source>
</evidence>
<dbReference type="SUPFAM" id="SSF56784">
    <property type="entry name" value="HAD-like"/>
    <property type="match status" value="1"/>
</dbReference>
<reference evidence="3 4" key="1">
    <citation type="submission" date="2017-09" db="EMBL/GenBank/DDBJ databases">
        <title>Depth-based differentiation of microbial function through sediment-hosted aquifers and enrichment of novel symbionts in the deep terrestrial subsurface.</title>
        <authorList>
            <person name="Probst A.J."/>
            <person name="Ladd B."/>
            <person name="Jarett J.K."/>
            <person name="Geller-Mcgrath D.E."/>
            <person name="Sieber C.M."/>
            <person name="Emerson J.B."/>
            <person name="Anantharaman K."/>
            <person name="Thomas B.C."/>
            <person name="Malmstrom R."/>
            <person name="Stieglmeier M."/>
            <person name="Klingl A."/>
            <person name="Woyke T."/>
            <person name="Ryan C.M."/>
            <person name="Banfield J.F."/>
        </authorList>
    </citation>
    <scope>NUCLEOTIDE SEQUENCE [LARGE SCALE GENOMIC DNA]</scope>
    <source>
        <strain evidence="3">CG22_combo_CG10-13_8_21_14_all_39_10</strain>
    </source>
</reference>
<comment type="similarity">
    <text evidence="1">Belongs to the 5'(3')-deoxyribonucleotidase family.</text>
</comment>
<evidence type="ECO:0008006" key="5">
    <source>
        <dbReference type="Google" id="ProtNLM"/>
    </source>
</evidence>